<dbReference type="InterPro" id="IPR001611">
    <property type="entry name" value="Leu-rich_rpt"/>
</dbReference>
<dbReference type="AlphaFoldDB" id="A0A8W8MIE4"/>
<dbReference type="EnsemblMetazoa" id="G3339.3">
    <property type="protein sequence ID" value="G3339.3:cds"/>
    <property type="gene ID" value="G3339"/>
</dbReference>
<evidence type="ECO:0008006" key="4">
    <source>
        <dbReference type="Google" id="ProtNLM"/>
    </source>
</evidence>
<reference evidence="2" key="1">
    <citation type="submission" date="2022-08" db="UniProtKB">
        <authorList>
            <consortium name="EnsemblMetazoa"/>
        </authorList>
    </citation>
    <scope>IDENTIFICATION</scope>
    <source>
        <strain evidence="2">05x7-T-G4-1.051#20</strain>
    </source>
</reference>
<organism evidence="2 3">
    <name type="scientific">Magallana gigas</name>
    <name type="common">Pacific oyster</name>
    <name type="synonym">Crassostrea gigas</name>
    <dbReference type="NCBI Taxonomy" id="29159"/>
    <lineage>
        <taxon>Eukaryota</taxon>
        <taxon>Metazoa</taxon>
        <taxon>Spiralia</taxon>
        <taxon>Lophotrochozoa</taxon>
        <taxon>Mollusca</taxon>
        <taxon>Bivalvia</taxon>
        <taxon>Autobranchia</taxon>
        <taxon>Pteriomorphia</taxon>
        <taxon>Ostreida</taxon>
        <taxon>Ostreoidea</taxon>
        <taxon>Ostreidae</taxon>
        <taxon>Magallana</taxon>
    </lineage>
</organism>
<dbReference type="GeneID" id="105325595"/>
<dbReference type="Pfam" id="PF14580">
    <property type="entry name" value="LRR_9"/>
    <property type="match status" value="1"/>
</dbReference>
<dbReference type="EnsemblMetazoa" id="G3339.2">
    <property type="protein sequence ID" value="G3339.2:cds"/>
    <property type="gene ID" value="G3339"/>
</dbReference>
<protein>
    <recommendedName>
        <fullName evidence="4">Leucine-rich melanocyte differentiation-associated protein</fullName>
    </recommendedName>
</protein>
<evidence type="ECO:0000313" key="2">
    <source>
        <dbReference type="EnsemblMetazoa" id="G3339.3:cds"/>
    </source>
</evidence>
<evidence type="ECO:0000313" key="3">
    <source>
        <dbReference type="Proteomes" id="UP000005408"/>
    </source>
</evidence>
<dbReference type="PANTHER" id="PTHR46282:SF2">
    <property type="entry name" value="LEUCINE-RICH MELANOCYTE DIFFERENTIATION-ASSOCIATED PROTEIN"/>
    <property type="match status" value="1"/>
</dbReference>
<feature type="compositionally biased region" description="Acidic residues" evidence="1">
    <location>
        <begin position="1"/>
        <end position="16"/>
    </location>
</feature>
<dbReference type="FunFam" id="3.80.10.10:FF:000695">
    <property type="entry name" value="leucine-rich melanocyte differentiation-associated protein"/>
    <property type="match status" value="1"/>
</dbReference>
<sequence>MADDQHEENQEIEEDDVPRPVFDDGMLSLAGQDLTKIPVEAVNEFAEKTKRLDLSFNCLRSLDGLEKFSQLEELVLDNNALDDDIKFPMLKNLHTVTLNKNRITNLDQLLNNISKNLPSLTYLSMLSNEACPNQLSSLDKDEEDYQRYRYYVLFQLPGLKFLDSTSVKDEELAEARRVGPFMQVIKVREEEIEHKEEGNDTEPSAFTPLPNSTKSLEKPVASFGKSKYIYYGKHSEGNRFIRNKDL</sequence>
<feature type="compositionally biased region" description="Polar residues" evidence="1">
    <location>
        <begin position="201"/>
        <end position="214"/>
    </location>
</feature>
<evidence type="ECO:0000256" key="1">
    <source>
        <dbReference type="SAM" id="MobiDB-lite"/>
    </source>
</evidence>
<dbReference type="PROSITE" id="PS51450">
    <property type="entry name" value="LRR"/>
    <property type="match status" value="1"/>
</dbReference>
<feature type="region of interest" description="Disordered" evidence="1">
    <location>
        <begin position="1"/>
        <end position="22"/>
    </location>
</feature>
<dbReference type="InterPro" id="IPR043313">
    <property type="entry name" value="LRMDA"/>
</dbReference>
<feature type="region of interest" description="Disordered" evidence="1">
    <location>
        <begin position="192"/>
        <end position="217"/>
    </location>
</feature>
<keyword evidence="3" id="KW-1185">Reference proteome</keyword>
<dbReference type="Gene3D" id="3.80.10.10">
    <property type="entry name" value="Ribonuclease Inhibitor"/>
    <property type="match status" value="1"/>
</dbReference>
<dbReference type="OrthoDB" id="272149at2759"/>
<dbReference type="RefSeq" id="XP_034311209.1">
    <property type="nucleotide sequence ID" value="XM_034455318.2"/>
</dbReference>
<name>A0A8W8MIE4_MAGGI</name>
<proteinExistence type="predicted"/>
<dbReference type="KEGG" id="crg:105325595"/>
<dbReference type="SUPFAM" id="SSF52058">
    <property type="entry name" value="L domain-like"/>
    <property type="match status" value="1"/>
</dbReference>
<accession>A0A8W8MIE4</accession>
<dbReference type="Proteomes" id="UP000005408">
    <property type="component" value="Unassembled WGS sequence"/>
</dbReference>
<dbReference type="EnsemblMetazoa" id="G3339.1">
    <property type="protein sequence ID" value="G3339.1:cds"/>
    <property type="gene ID" value="G3339"/>
</dbReference>
<dbReference type="InterPro" id="IPR032675">
    <property type="entry name" value="LRR_dom_sf"/>
</dbReference>
<dbReference type="OMA" id="KNPACPN"/>
<dbReference type="PANTHER" id="PTHR46282">
    <property type="entry name" value="LEUCINE-RICH MELANOCYTE DIFFERENTIATION-ASSOCIATED PROTEIN"/>
    <property type="match status" value="1"/>
</dbReference>